<evidence type="ECO:0000256" key="3">
    <source>
        <dbReference type="ARBA" id="ARBA00022552"/>
    </source>
</evidence>
<comment type="subcellular location">
    <subcellularLocation>
        <location evidence="5">Cytoplasm</location>
    </subcellularLocation>
</comment>
<reference evidence="8" key="1">
    <citation type="submission" date="2013-11" db="EMBL/GenBank/DDBJ databases">
        <authorList>
            <person name="GENOMES U."/>
        </authorList>
    </citation>
    <scope>NUCLEOTIDE SEQUENCE</scope>
    <source>
        <strain evidence="8">MVT06</strain>
    </source>
</reference>
<comment type="domain">
    <text evidence="5">The PRC barrel domain binds ribosomal protein uS19.</text>
</comment>
<feature type="domain" description="RimM N-terminal" evidence="6">
    <location>
        <begin position="14"/>
        <end position="92"/>
    </location>
</feature>
<dbReference type="InterPro" id="IPR011033">
    <property type="entry name" value="PRC_barrel-like_sf"/>
</dbReference>
<dbReference type="GO" id="GO:0005737">
    <property type="term" value="C:cytoplasm"/>
    <property type="evidence" value="ECO:0007669"/>
    <property type="project" value="UniProtKB-SubCell"/>
</dbReference>
<keyword evidence="2 5" id="KW-0690">Ribosome biogenesis</keyword>
<comment type="similarity">
    <text evidence="5">Belongs to the RimM family.</text>
</comment>
<dbReference type="Gene3D" id="2.30.30.240">
    <property type="entry name" value="PRC-barrel domain"/>
    <property type="match status" value="1"/>
</dbReference>
<accession>A0A024LQ55</accession>
<reference evidence="8" key="2">
    <citation type="submission" date="2014-05" db="EMBL/GenBank/DDBJ databases">
        <title>Genome sequencing of Bartonella spp. isolated from human blood.</title>
        <authorList>
            <person name="Raoult D."/>
        </authorList>
    </citation>
    <scope>NUCLEOTIDE SEQUENCE</scope>
    <source>
        <strain evidence="8">MVT06</strain>
    </source>
</reference>
<keyword evidence="4 5" id="KW-0143">Chaperone</keyword>
<evidence type="ECO:0000256" key="5">
    <source>
        <dbReference type="HAMAP-Rule" id="MF_00014"/>
    </source>
</evidence>
<dbReference type="Pfam" id="PF24986">
    <property type="entry name" value="PRC_RimM"/>
    <property type="match status" value="1"/>
</dbReference>
<keyword evidence="3 5" id="KW-0698">rRNA processing</keyword>
<evidence type="ECO:0000256" key="2">
    <source>
        <dbReference type="ARBA" id="ARBA00022517"/>
    </source>
</evidence>
<dbReference type="GO" id="GO:0042274">
    <property type="term" value="P:ribosomal small subunit biogenesis"/>
    <property type="evidence" value="ECO:0007669"/>
    <property type="project" value="UniProtKB-UniRule"/>
</dbReference>
<dbReference type="HAMAP" id="MF_00014">
    <property type="entry name" value="Ribosome_mat_RimM"/>
    <property type="match status" value="1"/>
</dbReference>
<proteinExistence type="inferred from homology"/>
<evidence type="ECO:0000256" key="4">
    <source>
        <dbReference type="ARBA" id="ARBA00023186"/>
    </source>
</evidence>
<dbReference type="PANTHER" id="PTHR33692">
    <property type="entry name" value="RIBOSOME MATURATION FACTOR RIMM"/>
    <property type="match status" value="1"/>
</dbReference>
<feature type="domain" description="Ribosome maturation factor RimM PRC barrel" evidence="7">
    <location>
        <begin position="105"/>
        <end position="166"/>
    </location>
</feature>
<name>A0A024LQ55_9HYPH</name>
<comment type="subunit">
    <text evidence="5">Binds ribosomal protein uS19.</text>
</comment>
<gene>
    <name evidence="8" type="primary">rimM_1</name>
    <name evidence="5" type="synonym">rimM</name>
    <name evidence="9" type="synonym">rimM_2</name>
    <name evidence="8" type="ORF">BN1046_00241</name>
    <name evidence="9" type="ORF">BN1046_00417</name>
</gene>
<dbReference type="GO" id="GO:0005840">
    <property type="term" value="C:ribosome"/>
    <property type="evidence" value="ECO:0007669"/>
    <property type="project" value="InterPro"/>
</dbReference>
<keyword evidence="1 5" id="KW-0963">Cytoplasm</keyword>
<organism evidence="8">
    <name type="scientific">Bartonella schoenbuchensis</name>
    <dbReference type="NCBI Taxonomy" id="165694"/>
    <lineage>
        <taxon>Bacteria</taxon>
        <taxon>Pseudomonadati</taxon>
        <taxon>Pseudomonadota</taxon>
        <taxon>Alphaproteobacteria</taxon>
        <taxon>Hyphomicrobiales</taxon>
        <taxon>Bartonellaceae</taxon>
        <taxon>Bartonella</taxon>
    </lineage>
</organism>
<dbReference type="NCBIfam" id="TIGR02273">
    <property type="entry name" value="16S_RimM"/>
    <property type="match status" value="1"/>
</dbReference>
<dbReference type="GO" id="GO:0006364">
    <property type="term" value="P:rRNA processing"/>
    <property type="evidence" value="ECO:0007669"/>
    <property type="project" value="UniProtKB-UniRule"/>
</dbReference>
<comment type="function">
    <text evidence="5">An accessory protein needed during the final step in the assembly of 30S ribosomal subunit, possibly for assembly of the head region. Essential for efficient processing of 16S rRNA. May be needed both before and after RbfA during the maturation of 16S rRNA. It has affinity for free ribosomal 30S subunits but not for 70S ribosomes.</text>
</comment>
<dbReference type="PANTHER" id="PTHR33692:SF1">
    <property type="entry name" value="RIBOSOME MATURATION FACTOR RIMM"/>
    <property type="match status" value="1"/>
</dbReference>
<evidence type="ECO:0000259" key="6">
    <source>
        <dbReference type="Pfam" id="PF01782"/>
    </source>
</evidence>
<dbReference type="InterPro" id="IPR036976">
    <property type="entry name" value="RimM_N_sf"/>
</dbReference>
<dbReference type="Pfam" id="PF01782">
    <property type="entry name" value="RimM"/>
    <property type="match status" value="1"/>
</dbReference>
<protein>
    <recommendedName>
        <fullName evidence="5">Ribosome maturation factor RimM</fullName>
    </recommendedName>
</protein>
<evidence type="ECO:0000256" key="1">
    <source>
        <dbReference type="ARBA" id="ARBA00022490"/>
    </source>
</evidence>
<evidence type="ECO:0000313" key="8">
    <source>
        <dbReference type="EMBL" id="CDP79348.1"/>
    </source>
</evidence>
<dbReference type="InterPro" id="IPR009000">
    <property type="entry name" value="Transl_B-barrel_sf"/>
</dbReference>
<evidence type="ECO:0000313" key="9">
    <source>
        <dbReference type="EMBL" id="CDP79523.1"/>
    </source>
</evidence>
<dbReference type="EMBL" id="HG977193">
    <property type="protein sequence ID" value="CDP79348.1"/>
    <property type="molecule type" value="Genomic_DNA"/>
</dbReference>
<dbReference type="SUPFAM" id="SSF50346">
    <property type="entry name" value="PRC-barrel domain"/>
    <property type="match status" value="1"/>
</dbReference>
<dbReference type="Gene3D" id="2.40.30.60">
    <property type="entry name" value="RimM"/>
    <property type="match status" value="1"/>
</dbReference>
<dbReference type="InterPro" id="IPR002676">
    <property type="entry name" value="RimM_N"/>
</dbReference>
<evidence type="ECO:0000259" key="7">
    <source>
        <dbReference type="Pfam" id="PF24986"/>
    </source>
</evidence>
<dbReference type="GO" id="GO:0043022">
    <property type="term" value="F:ribosome binding"/>
    <property type="evidence" value="ECO:0007669"/>
    <property type="project" value="InterPro"/>
</dbReference>
<dbReference type="EMBL" id="HG977194">
    <property type="protein sequence ID" value="CDP79523.1"/>
    <property type="molecule type" value="Genomic_DNA"/>
</dbReference>
<dbReference type="InterPro" id="IPR056792">
    <property type="entry name" value="PRC_RimM"/>
</dbReference>
<dbReference type="SUPFAM" id="SSF50447">
    <property type="entry name" value="Translation proteins"/>
    <property type="match status" value="1"/>
</dbReference>
<dbReference type="InterPro" id="IPR011961">
    <property type="entry name" value="RimM"/>
</dbReference>
<dbReference type="AlphaFoldDB" id="A0A024LQ55"/>
<sequence>MKQKRKKLKKAICLAIIGAAHGIRGDVWVKVLGGEPQRLKAYGVLYDKGGRCYEIATFRVQKNDAIVRFKGVEERSAAEALKGINLYIKRDQLLDDLAEDEFYQIDLIGLCVYDDADKRLGEVSGFFNFGAGDLLEICLDGGKRELIPFSKAAVPEICVASGFIVINPVAAGLAYMKEE</sequence>